<evidence type="ECO:0000256" key="6">
    <source>
        <dbReference type="ARBA" id="ARBA00022763"/>
    </source>
</evidence>
<dbReference type="GO" id="GO:0000287">
    <property type="term" value="F:magnesium ion binding"/>
    <property type="evidence" value="ECO:0007669"/>
    <property type="project" value="UniProtKB-UniRule"/>
</dbReference>
<evidence type="ECO:0000256" key="1">
    <source>
        <dbReference type="ARBA" id="ARBA00009518"/>
    </source>
</evidence>
<evidence type="ECO:0000256" key="3">
    <source>
        <dbReference type="ARBA" id="ARBA00022722"/>
    </source>
</evidence>
<feature type="active site" evidence="13">
    <location>
        <position position="7"/>
    </location>
</feature>
<feature type="binding site" evidence="13">
    <location>
        <position position="140"/>
    </location>
    <ligand>
        <name>Mg(2+)</name>
        <dbReference type="ChEBI" id="CHEBI:18420"/>
        <label>1</label>
    </ligand>
</feature>
<keyword evidence="6 13" id="KW-0227">DNA damage</keyword>
<dbReference type="GO" id="GO:0048476">
    <property type="term" value="C:Holliday junction resolvase complex"/>
    <property type="evidence" value="ECO:0007669"/>
    <property type="project" value="UniProtKB-UniRule"/>
</dbReference>
<evidence type="ECO:0000256" key="11">
    <source>
        <dbReference type="ARBA" id="ARBA00023204"/>
    </source>
</evidence>
<dbReference type="GO" id="GO:0006281">
    <property type="term" value="P:DNA repair"/>
    <property type="evidence" value="ECO:0007669"/>
    <property type="project" value="UniProtKB-UniRule"/>
</dbReference>
<comment type="subunit">
    <text evidence="13">Homodimer which binds Holliday junction (HJ) DNA. The HJ becomes 2-fold symmetrical on binding to RuvC with unstacked arms; it has a different conformation from HJ DNA in complex with RuvA. In the full resolvosome a probable DNA-RuvA(4)-RuvB(12)-RuvC(2) complex forms which resolves the HJ.</text>
</comment>
<dbReference type="GO" id="GO:0008821">
    <property type="term" value="F:crossover junction DNA endonuclease activity"/>
    <property type="evidence" value="ECO:0007669"/>
    <property type="project" value="UniProtKB-UniRule"/>
</dbReference>
<dbReference type="Gene3D" id="3.30.420.10">
    <property type="entry name" value="Ribonuclease H-like superfamily/Ribonuclease H"/>
    <property type="match status" value="1"/>
</dbReference>
<feature type="binding site" evidence="13">
    <location>
        <position position="7"/>
    </location>
    <ligand>
        <name>Mg(2+)</name>
        <dbReference type="ChEBI" id="CHEBI:18420"/>
        <label>1</label>
    </ligand>
</feature>
<keyword evidence="8 13" id="KW-0460">Magnesium</keyword>
<evidence type="ECO:0000256" key="8">
    <source>
        <dbReference type="ARBA" id="ARBA00022842"/>
    </source>
</evidence>
<evidence type="ECO:0000256" key="13">
    <source>
        <dbReference type="HAMAP-Rule" id="MF_00034"/>
    </source>
</evidence>
<dbReference type="AlphaFoldDB" id="A0A2H0QSH0"/>
<keyword evidence="4 13" id="KW-0479">Metal-binding</keyword>
<accession>A0A2H0QSH0</accession>
<dbReference type="PANTHER" id="PTHR30194">
    <property type="entry name" value="CROSSOVER JUNCTION ENDODEOXYRIBONUCLEASE RUVC"/>
    <property type="match status" value="1"/>
</dbReference>
<dbReference type="EMBL" id="PCXL01000026">
    <property type="protein sequence ID" value="PIR37258.1"/>
    <property type="molecule type" value="Genomic_DNA"/>
</dbReference>
<comment type="subcellular location">
    <subcellularLocation>
        <location evidence="13">Cytoplasm</location>
    </subcellularLocation>
</comment>
<dbReference type="CDD" id="cd16962">
    <property type="entry name" value="RuvC"/>
    <property type="match status" value="1"/>
</dbReference>
<keyword evidence="7 13" id="KW-0378">Hydrolase</keyword>
<dbReference type="EC" id="3.1.21.10" evidence="13"/>
<organism evidence="14 15">
    <name type="scientific">Candidatus Zambryskibacteria bacterium CG10_big_fil_rev_8_21_14_0_10_42_12</name>
    <dbReference type="NCBI Taxonomy" id="1975115"/>
    <lineage>
        <taxon>Bacteria</taxon>
        <taxon>Candidatus Zambryskiibacteriota</taxon>
    </lineage>
</organism>
<dbReference type="PRINTS" id="PR00696">
    <property type="entry name" value="RSOLVASERUVC"/>
</dbReference>
<keyword evidence="10 13" id="KW-0233">DNA recombination</keyword>
<dbReference type="SUPFAM" id="SSF53098">
    <property type="entry name" value="Ribonuclease H-like"/>
    <property type="match status" value="1"/>
</dbReference>
<name>A0A2H0QSH0_9BACT</name>
<evidence type="ECO:0000256" key="4">
    <source>
        <dbReference type="ARBA" id="ARBA00022723"/>
    </source>
</evidence>
<dbReference type="InterPro" id="IPR002176">
    <property type="entry name" value="X-over_junc_endoDNase_RuvC"/>
</dbReference>
<evidence type="ECO:0000256" key="12">
    <source>
        <dbReference type="ARBA" id="ARBA00029354"/>
    </source>
</evidence>
<evidence type="ECO:0000256" key="9">
    <source>
        <dbReference type="ARBA" id="ARBA00023125"/>
    </source>
</evidence>
<dbReference type="HAMAP" id="MF_00034">
    <property type="entry name" value="RuvC"/>
    <property type="match status" value="1"/>
</dbReference>
<dbReference type="InterPro" id="IPR012337">
    <property type="entry name" value="RNaseH-like_sf"/>
</dbReference>
<comment type="function">
    <text evidence="13">The RuvA-RuvB-RuvC complex processes Holliday junction (HJ) DNA during genetic recombination and DNA repair. Endonuclease that resolves HJ intermediates. Cleaves cruciform DNA by making single-stranded nicks across the HJ at symmetrical positions within the homologous arms, yielding a 5'-phosphate and a 3'-hydroxyl group; requires a central core of homology in the junction. The consensus cleavage sequence is 5'-(A/T)TT(C/G)-3'. Cleavage occurs on the 3'-side of the TT dinucleotide at the point of strand exchange. HJ branch migration catalyzed by RuvA-RuvB allows RuvC to scan DNA until it finds its consensus sequence, where it cleaves and resolves the cruciform DNA.</text>
</comment>
<keyword evidence="3 13" id="KW-0540">Nuclease</keyword>
<sequence length="164" mass="18194">MRVLGIDPGYDRLGVAVLERNGSKEHILFSDCLITNRKESHAKRLSFIGVEIKKIIETWQPEYVAIEKLFFNQNITNGIKVAEVRGVVIYESHLAECIICEYGPQEIKVAVTGYGRSDKASIIAMVKRITGISKPKVLDDEYDAIAIGITCLAHEGSVKKSLST</sequence>
<evidence type="ECO:0000256" key="2">
    <source>
        <dbReference type="ARBA" id="ARBA00022490"/>
    </source>
</evidence>
<dbReference type="GO" id="GO:0003677">
    <property type="term" value="F:DNA binding"/>
    <property type="evidence" value="ECO:0007669"/>
    <property type="project" value="UniProtKB-KW"/>
</dbReference>
<feature type="active site" evidence="13">
    <location>
        <position position="140"/>
    </location>
</feature>
<reference evidence="14 15" key="1">
    <citation type="submission" date="2017-09" db="EMBL/GenBank/DDBJ databases">
        <title>Depth-based differentiation of microbial function through sediment-hosted aquifers and enrichment of novel symbionts in the deep terrestrial subsurface.</title>
        <authorList>
            <person name="Probst A.J."/>
            <person name="Ladd B."/>
            <person name="Jarett J.K."/>
            <person name="Geller-Mcgrath D.E."/>
            <person name="Sieber C.M."/>
            <person name="Emerson J.B."/>
            <person name="Anantharaman K."/>
            <person name="Thomas B.C."/>
            <person name="Malmstrom R."/>
            <person name="Stieglmeier M."/>
            <person name="Klingl A."/>
            <person name="Woyke T."/>
            <person name="Ryan C.M."/>
            <person name="Banfield J.F."/>
        </authorList>
    </citation>
    <scope>NUCLEOTIDE SEQUENCE [LARGE SCALE GENOMIC DNA]</scope>
    <source>
        <strain evidence="14">CG10_big_fil_rev_8_21_14_0_10_42_12</strain>
    </source>
</reference>
<comment type="cofactor">
    <cofactor evidence="13">
        <name>Mg(2+)</name>
        <dbReference type="ChEBI" id="CHEBI:18420"/>
    </cofactor>
    <text evidence="13">Binds 2 Mg(2+) ion per subunit.</text>
</comment>
<keyword evidence="5 13" id="KW-0255">Endonuclease</keyword>
<dbReference type="Pfam" id="PF02075">
    <property type="entry name" value="RuvC"/>
    <property type="match status" value="1"/>
</dbReference>
<gene>
    <name evidence="13" type="primary">ruvC</name>
    <name evidence="14" type="ORF">COV34_03490</name>
</gene>
<comment type="similarity">
    <text evidence="1 13">Belongs to the RuvC family.</text>
</comment>
<dbReference type="GO" id="GO:0005737">
    <property type="term" value="C:cytoplasm"/>
    <property type="evidence" value="ECO:0007669"/>
    <property type="project" value="UniProtKB-SubCell"/>
</dbReference>
<evidence type="ECO:0000256" key="7">
    <source>
        <dbReference type="ARBA" id="ARBA00022801"/>
    </source>
</evidence>
<keyword evidence="9 13" id="KW-0238">DNA-binding</keyword>
<evidence type="ECO:0000256" key="5">
    <source>
        <dbReference type="ARBA" id="ARBA00022759"/>
    </source>
</evidence>
<evidence type="ECO:0000313" key="14">
    <source>
        <dbReference type="EMBL" id="PIR37258.1"/>
    </source>
</evidence>
<evidence type="ECO:0000313" key="15">
    <source>
        <dbReference type="Proteomes" id="UP000231333"/>
    </source>
</evidence>
<keyword evidence="11 13" id="KW-0234">DNA repair</keyword>
<evidence type="ECO:0000256" key="10">
    <source>
        <dbReference type="ARBA" id="ARBA00023172"/>
    </source>
</evidence>
<keyword evidence="2 13" id="KW-0963">Cytoplasm</keyword>
<dbReference type="FunFam" id="3.30.420.10:FF:000002">
    <property type="entry name" value="Crossover junction endodeoxyribonuclease RuvC"/>
    <property type="match status" value="1"/>
</dbReference>
<comment type="caution">
    <text evidence="14">The sequence shown here is derived from an EMBL/GenBank/DDBJ whole genome shotgun (WGS) entry which is preliminary data.</text>
</comment>
<dbReference type="GO" id="GO:0006310">
    <property type="term" value="P:DNA recombination"/>
    <property type="evidence" value="ECO:0007669"/>
    <property type="project" value="UniProtKB-UniRule"/>
</dbReference>
<dbReference type="InterPro" id="IPR036397">
    <property type="entry name" value="RNaseH_sf"/>
</dbReference>
<comment type="catalytic activity">
    <reaction evidence="12 13">
        <text>Endonucleolytic cleavage at a junction such as a reciprocal single-stranded crossover between two homologous DNA duplexes (Holliday junction).</text>
        <dbReference type="EC" id="3.1.21.10"/>
    </reaction>
</comment>
<protein>
    <recommendedName>
        <fullName evidence="13">Crossover junction endodeoxyribonuclease RuvC</fullName>
        <ecNumber evidence="13">3.1.21.10</ecNumber>
    </recommendedName>
    <alternativeName>
        <fullName evidence="13">Holliday junction nuclease RuvC</fullName>
    </alternativeName>
    <alternativeName>
        <fullName evidence="13">Holliday junction resolvase RuvC</fullName>
    </alternativeName>
</protein>
<dbReference type="PANTHER" id="PTHR30194:SF3">
    <property type="entry name" value="CROSSOVER JUNCTION ENDODEOXYRIBONUCLEASE RUVC"/>
    <property type="match status" value="1"/>
</dbReference>
<feature type="binding site" evidence="13">
    <location>
        <position position="67"/>
    </location>
    <ligand>
        <name>Mg(2+)</name>
        <dbReference type="ChEBI" id="CHEBI:18420"/>
        <label>2</label>
    </ligand>
</feature>
<dbReference type="Proteomes" id="UP000231333">
    <property type="component" value="Unassembled WGS sequence"/>
</dbReference>
<feature type="active site" evidence="13">
    <location>
        <position position="67"/>
    </location>
</feature>
<proteinExistence type="inferred from homology"/>